<feature type="signal peptide" evidence="1">
    <location>
        <begin position="1"/>
        <end position="22"/>
    </location>
</feature>
<protein>
    <submittedName>
        <fullName evidence="2">Uncharacterized protein</fullName>
    </submittedName>
</protein>
<proteinExistence type="predicted"/>
<dbReference type="PIRSF" id="PIRSF032038">
    <property type="entry name" value="UCP023238"/>
    <property type="match status" value="1"/>
</dbReference>
<keyword evidence="5" id="KW-1185">Reference proteome</keyword>
<name>A0AAW8NFM0_9GAMM</name>
<dbReference type="EMBL" id="JAPMLE010000001">
    <property type="protein sequence ID" value="MDR8522122.1"/>
    <property type="molecule type" value="Genomic_DNA"/>
</dbReference>
<feature type="chain" id="PRO_5043634034" evidence="1">
    <location>
        <begin position="23"/>
        <end position="167"/>
    </location>
</feature>
<dbReference type="InterPro" id="IPR016987">
    <property type="entry name" value="UCP023238"/>
</dbReference>
<dbReference type="Proteomes" id="UP001271263">
    <property type="component" value="Unassembled WGS sequence"/>
</dbReference>
<comment type="caution">
    <text evidence="2">The sequence shown here is derived from an EMBL/GenBank/DDBJ whole genome shotgun (WGS) entry which is preliminary data.</text>
</comment>
<keyword evidence="1" id="KW-0732">Signal</keyword>
<evidence type="ECO:0000313" key="3">
    <source>
        <dbReference type="EMBL" id="MDW4825127.1"/>
    </source>
</evidence>
<evidence type="ECO:0000313" key="5">
    <source>
        <dbReference type="Proteomes" id="UP001271263"/>
    </source>
</evidence>
<organism evidence="2 4">
    <name type="scientific">Shewanella fidelis</name>
    <dbReference type="NCBI Taxonomy" id="173509"/>
    <lineage>
        <taxon>Bacteria</taxon>
        <taxon>Pseudomonadati</taxon>
        <taxon>Pseudomonadota</taxon>
        <taxon>Gammaproteobacteria</taxon>
        <taxon>Alteromonadales</taxon>
        <taxon>Shewanellaceae</taxon>
        <taxon>Shewanella</taxon>
    </lineage>
</organism>
<dbReference type="Proteomes" id="UP001259340">
    <property type="component" value="Unassembled WGS sequence"/>
</dbReference>
<reference evidence="3 5" key="1">
    <citation type="journal article" date="2022" name="bioRxiv">
        <title>Prophages regulate Shewanella fidelis 3313 motility and biofilm formation: implications for gut colonization dynamics in Ciona robusta.</title>
        <authorList>
            <person name="Natarajan O."/>
            <person name="Gibboney S.L."/>
            <person name="Young M.N."/>
            <person name="Lim S.J."/>
            <person name="Pluta N."/>
            <person name="Atkinson C.G."/>
            <person name="Leigh B.A."/>
            <person name="Liberti A."/>
            <person name="Kees E.D."/>
            <person name="Breitbart M."/>
            <person name="Gralnick J.A."/>
            <person name="Dishaw L.J."/>
        </authorList>
    </citation>
    <scope>NUCLEOTIDE SEQUENCE [LARGE SCALE GENOMIC DNA]</scope>
    <source>
        <strain evidence="3 5">JG4066</strain>
    </source>
</reference>
<evidence type="ECO:0000313" key="4">
    <source>
        <dbReference type="Proteomes" id="UP001259340"/>
    </source>
</evidence>
<accession>A0AAW8NFM0</accession>
<dbReference type="AlphaFoldDB" id="A0AAW8NFM0"/>
<reference evidence="2" key="2">
    <citation type="submission" date="2022-11" db="EMBL/GenBank/DDBJ databases">
        <title>Prophages regulate Shewanella fidelis motility and biofilm formation: implications for gut colonization dynamics in Ciona robusta.</title>
        <authorList>
            <person name="Natarajan O."/>
            <person name="Gibboney S.L."/>
            <person name="Young M.N."/>
            <person name="Lim S.J."/>
            <person name="Pluta N."/>
            <person name="Atkinson C.G.F."/>
            <person name="Leigh B.A."/>
            <person name="Liberti A."/>
            <person name="Kees E."/>
            <person name="Breitbart M."/>
            <person name="Gralnick J."/>
            <person name="Dishaw L.J."/>
        </authorList>
    </citation>
    <scope>NUCLEOTIDE SEQUENCE</scope>
    <source>
        <strain evidence="2">3313</strain>
    </source>
</reference>
<evidence type="ECO:0000256" key="1">
    <source>
        <dbReference type="SAM" id="SignalP"/>
    </source>
</evidence>
<dbReference type="EMBL" id="JAPMLD010000005">
    <property type="protein sequence ID" value="MDW4825127.1"/>
    <property type="molecule type" value="Genomic_DNA"/>
</dbReference>
<evidence type="ECO:0000313" key="2">
    <source>
        <dbReference type="EMBL" id="MDR8522122.1"/>
    </source>
</evidence>
<sequence>MNKPRLMLLSLTSLLISSTANASLETQLTQCAAVQDKLERLICYDKISSSLSSKTKISSTTETIAAAAPTAAATTTAIASNPSEDFGQIYKTEDTIEKIQLQIKSIAKDPRGILKISFTNGQIWKQTDTTRLKLKDGQTVYIEKAALGSFMLGTDGRNTTIRVKRLK</sequence>
<gene>
    <name evidence="2" type="ORF">OS133_00210</name>
    <name evidence="3" type="ORF">OS134_13750</name>
</gene>
<dbReference type="RefSeq" id="WP_310653622.1">
    <property type="nucleotide sequence ID" value="NZ_JAPMLA010000006.1"/>
</dbReference>